<feature type="signal peptide" evidence="2">
    <location>
        <begin position="1"/>
        <end position="20"/>
    </location>
</feature>
<evidence type="ECO:0000259" key="3">
    <source>
        <dbReference type="Pfam" id="PF05239"/>
    </source>
</evidence>
<dbReference type="EMBL" id="JALZ01000023">
    <property type="protein sequence ID" value="ETX13579.1"/>
    <property type="molecule type" value="Genomic_DNA"/>
</dbReference>
<keyword evidence="2" id="KW-0732">Signal</keyword>
<dbReference type="PANTHER" id="PTHR36505:SF1">
    <property type="entry name" value="BLR1072 PROTEIN"/>
    <property type="match status" value="1"/>
</dbReference>
<keyword evidence="5" id="KW-1185">Reference proteome</keyword>
<dbReference type="PATRIC" id="fig|1449350.3.peg.3307"/>
<evidence type="ECO:0000313" key="4">
    <source>
        <dbReference type="EMBL" id="ETX13579.1"/>
    </source>
</evidence>
<dbReference type="OrthoDB" id="6158291at2"/>
<dbReference type="InterPro" id="IPR027275">
    <property type="entry name" value="PRC-brl_dom"/>
</dbReference>
<dbReference type="Pfam" id="PF05239">
    <property type="entry name" value="PRC"/>
    <property type="match status" value="1"/>
</dbReference>
<reference evidence="4 5" key="1">
    <citation type="submission" date="2014-01" db="EMBL/GenBank/DDBJ databases">
        <title>Roseivivax halodurans JCM 10272 Genome Sequencing.</title>
        <authorList>
            <person name="Lai Q."/>
            <person name="Li G."/>
            <person name="Shao Z."/>
        </authorList>
    </citation>
    <scope>NUCLEOTIDE SEQUENCE [LARGE SCALE GENOMIC DNA]</scope>
    <source>
        <strain evidence="4 5">JCM 10272</strain>
    </source>
</reference>
<organism evidence="4 5">
    <name type="scientific">Roseivivax halodurans JCM 10272</name>
    <dbReference type="NCBI Taxonomy" id="1449350"/>
    <lineage>
        <taxon>Bacteria</taxon>
        <taxon>Pseudomonadati</taxon>
        <taxon>Pseudomonadota</taxon>
        <taxon>Alphaproteobacteria</taxon>
        <taxon>Rhodobacterales</taxon>
        <taxon>Roseobacteraceae</taxon>
        <taxon>Roseivivax</taxon>
    </lineage>
</organism>
<name>X7EBW2_9RHOB</name>
<gene>
    <name evidence="4" type="ORF">OCH239_09880</name>
</gene>
<dbReference type="RefSeq" id="WP_037264896.1">
    <property type="nucleotide sequence ID" value="NZ_JALZ01000023.1"/>
</dbReference>
<dbReference type="InterPro" id="IPR011033">
    <property type="entry name" value="PRC_barrel-like_sf"/>
</dbReference>
<proteinExistence type="predicted"/>
<comment type="caution">
    <text evidence="4">The sequence shown here is derived from an EMBL/GenBank/DDBJ whole genome shotgun (WGS) entry which is preliminary data.</text>
</comment>
<dbReference type="Gene3D" id="2.30.30.240">
    <property type="entry name" value="PRC-barrel domain"/>
    <property type="match status" value="1"/>
</dbReference>
<evidence type="ECO:0000256" key="2">
    <source>
        <dbReference type="SAM" id="SignalP"/>
    </source>
</evidence>
<accession>X7EBW2</accession>
<dbReference type="AlphaFoldDB" id="X7EBW2"/>
<dbReference type="PANTHER" id="PTHR36505">
    <property type="entry name" value="BLR1072 PROTEIN"/>
    <property type="match status" value="1"/>
</dbReference>
<sequence length="163" mass="17765">MIRMTVSAIALTLAATTATAQSDSSDESVGTEMEADQSGADMQNMDSANLIRTRDITDGNVYTVDADGEAPSMTWDEGTTFDAVNEEWELIGEIEDIVLTRNGEVTGIVAEVGGFLDVGDKHVMINVDEMKLVPVDDQTYGYVTQLTEEQLEDREGVDEGFWN</sequence>
<feature type="domain" description="PRC-barrel" evidence="3">
    <location>
        <begin position="84"/>
        <end position="130"/>
    </location>
</feature>
<feature type="region of interest" description="Disordered" evidence="1">
    <location>
        <begin position="17"/>
        <end position="39"/>
    </location>
</feature>
<evidence type="ECO:0000313" key="5">
    <source>
        <dbReference type="Proteomes" id="UP000022447"/>
    </source>
</evidence>
<evidence type="ECO:0000256" key="1">
    <source>
        <dbReference type="SAM" id="MobiDB-lite"/>
    </source>
</evidence>
<protein>
    <recommendedName>
        <fullName evidence="3">PRC-barrel domain-containing protein</fullName>
    </recommendedName>
</protein>
<feature type="chain" id="PRO_5004978223" description="PRC-barrel domain-containing protein" evidence="2">
    <location>
        <begin position="21"/>
        <end position="163"/>
    </location>
</feature>
<dbReference type="STRING" id="1449350.OCH239_09880"/>
<dbReference type="eggNOG" id="COG3861">
    <property type="taxonomic scope" value="Bacteria"/>
</dbReference>
<dbReference type="SUPFAM" id="SSF50346">
    <property type="entry name" value="PRC-barrel domain"/>
    <property type="match status" value="1"/>
</dbReference>
<dbReference type="Proteomes" id="UP000022447">
    <property type="component" value="Unassembled WGS sequence"/>
</dbReference>